<keyword evidence="12 15" id="KW-0687">Ribonucleoprotein</keyword>
<dbReference type="CDD" id="cd00336">
    <property type="entry name" value="Ribosomal_L22"/>
    <property type="match status" value="1"/>
</dbReference>
<feature type="region of interest" description="Disordered" evidence="16">
    <location>
        <begin position="341"/>
        <end position="366"/>
    </location>
</feature>
<dbReference type="OrthoDB" id="1664372at2759"/>
<dbReference type="GO" id="GO:0000166">
    <property type="term" value="F:nucleotide binding"/>
    <property type="evidence" value="ECO:0007669"/>
    <property type="project" value="UniProtKB-KW"/>
</dbReference>
<evidence type="ECO:0000256" key="8">
    <source>
        <dbReference type="ARBA" id="ARBA00022730"/>
    </source>
</evidence>
<evidence type="ECO:0000256" key="15">
    <source>
        <dbReference type="RuleBase" id="RU004005"/>
    </source>
</evidence>
<evidence type="ECO:0000256" key="3">
    <source>
        <dbReference type="ARBA" id="ARBA00005064"/>
    </source>
</evidence>
<dbReference type="InterPro" id="IPR003781">
    <property type="entry name" value="CoA-bd"/>
</dbReference>
<dbReference type="GO" id="GO:0009361">
    <property type="term" value="C:succinate-CoA ligase complex (ADP-forming)"/>
    <property type="evidence" value="ECO:0007669"/>
    <property type="project" value="TreeGrafter"/>
</dbReference>
<proteinExistence type="inferred from homology"/>
<protein>
    <recommendedName>
        <fullName evidence="13">Large ribosomal subunit protein uL22c</fullName>
    </recommendedName>
    <alternativeName>
        <fullName evidence="14">50S ribosomal protein L22, chloroplastic</fullName>
    </alternativeName>
</protein>
<evidence type="ECO:0000256" key="4">
    <source>
        <dbReference type="ARBA" id="ARBA00009451"/>
    </source>
</evidence>
<comment type="similarity">
    <text evidence="4 15">Belongs to the universal ribosomal protein uL22 family.</text>
</comment>
<comment type="function">
    <text evidence="2">This protein binds specifically to 23S rRNA.</text>
</comment>
<keyword evidence="11 15" id="KW-0689">Ribosomal protein</keyword>
<feature type="domain" description="CoA-binding" evidence="17">
    <location>
        <begin position="53"/>
        <end position="149"/>
    </location>
</feature>
<dbReference type="GO" id="GO:0019843">
    <property type="term" value="F:rRNA binding"/>
    <property type="evidence" value="ECO:0007669"/>
    <property type="project" value="UniProtKB-KW"/>
</dbReference>
<evidence type="ECO:0000313" key="18">
    <source>
        <dbReference type="EMBL" id="ESQ31676.1"/>
    </source>
</evidence>
<dbReference type="eggNOG" id="KOG1711">
    <property type="taxonomic scope" value="Eukaryota"/>
</dbReference>
<dbReference type="Gramene" id="ESQ31676">
    <property type="protein sequence ID" value="ESQ31676"/>
    <property type="gene ID" value="EUTSA_v10003962mg"/>
</dbReference>
<dbReference type="Pfam" id="PF02629">
    <property type="entry name" value="CoA_binding"/>
    <property type="match status" value="1"/>
</dbReference>
<dbReference type="InterPro" id="IPR005811">
    <property type="entry name" value="SUCC_ACL_C"/>
</dbReference>
<keyword evidence="19" id="KW-1185">Reference proteome</keyword>
<keyword evidence="7" id="KW-0436">Ligase</keyword>
<evidence type="ECO:0000256" key="7">
    <source>
        <dbReference type="ARBA" id="ARBA00022598"/>
    </source>
</evidence>
<evidence type="ECO:0000256" key="6">
    <source>
        <dbReference type="ARBA" id="ARBA00022532"/>
    </source>
</evidence>
<dbReference type="eggNOG" id="KOG1255">
    <property type="taxonomic scope" value="Eukaryota"/>
</dbReference>
<dbReference type="Pfam" id="PF00549">
    <property type="entry name" value="Ligase_CoA"/>
    <property type="match status" value="1"/>
</dbReference>
<dbReference type="GO" id="GO:0004775">
    <property type="term" value="F:succinate-CoA ligase (ADP-forming) activity"/>
    <property type="evidence" value="ECO:0007669"/>
    <property type="project" value="TreeGrafter"/>
</dbReference>
<dbReference type="InterPro" id="IPR005727">
    <property type="entry name" value="Ribosomal_uL22_bac/chlpt-type"/>
</dbReference>
<evidence type="ECO:0000256" key="12">
    <source>
        <dbReference type="ARBA" id="ARBA00023274"/>
    </source>
</evidence>
<dbReference type="FunFam" id="3.40.50.720:FF:000002">
    <property type="entry name" value="Succinate--CoA ligase [ADP-forming] subunit alpha"/>
    <property type="match status" value="1"/>
</dbReference>
<dbReference type="Gene3D" id="3.40.50.720">
    <property type="entry name" value="NAD(P)-binding Rossmann-like Domain"/>
    <property type="match status" value="1"/>
</dbReference>
<dbReference type="GO" id="GO:0003735">
    <property type="term" value="F:structural constituent of ribosome"/>
    <property type="evidence" value="ECO:0007669"/>
    <property type="project" value="InterPro"/>
</dbReference>
<dbReference type="SMART" id="SM00881">
    <property type="entry name" value="CoA_binding"/>
    <property type="match status" value="1"/>
</dbReference>
<evidence type="ECO:0000256" key="2">
    <source>
        <dbReference type="ARBA" id="ARBA00003611"/>
    </source>
</evidence>
<dbReference type="PANTHER" id="PTHR11117:SF19">
    <property type="entry name" value="SUCCINATE--COA LIGASE [ADP-FORMING] SUBUNIT ALPHA-1, MITOCHONDRIAL"/>
    <property type="match status" value="1"/>
</dbReference>
<dbReference type="FunFam" id="3.90.470.10:FF:000013">
    <property type="entry name" value="50S ribosomal protein L22"/>
    <property type="match status" value="1"/>
</dbReference>
<dbReference type="Proteomes" id="UP000030689">
    <property type="component" value="Unassembled WGS sequence"/>
</dbReference>
<evidence type="ECO:0000256" key="14">
    <source>
        <dbReference type="ARBA" id="ARBA00035416"/>
    </source>
</evidence>
<keyword evidence="9" id="KW-0547">Nucleotide-binding</keyword>
<dbReference type="GO" id="GO:0006412">
    <property type="term" value="P:translation"/>
    <property type="evidence" value="ECO:0007669"/>
    <property type="project" value="InterPro"/>
</dbReference>
<dbReference type="SUPFAM" id="SSF52210">
    <property type="entry name" value="Succinyl-CoA synthetase domains"/>
    <property type="match status" value="1"/>
</dbReference>
<evidence type="ECO:0000313" key="19">
    <source>
        <dbReference type="Proteomes" id="UP000030689"/>
    </source>
</evidence>
<dbReference type="PRINTS" id="PR01798">
    <property type="entry name" value="SCOASYNTHASE"/>
</dbReference>
<evidence type="ECO:0000256" key="10">
    <source>
        <dbReference type="ARBA" id="ARBA00022884"/>
    </source>
</evidence>
<dbReference type="InterPro" id="IPR033847">
    <property type="entry name" value="Citrt_syn/SCS-alpha_CS"/>
</dbReference>
<dbReference type="InterPro" id="IPR016102">
    <property type="entry name" value="Succinyl-CoA_synth-like"/>
</dbReference>
<dbReference type="PANTHER" id="PTHR11117">
    <property type="entry name" value="SUCCINYL-COA LIGASE SUBUNIT ALPHA"/>
    <property type="match status" value="1"/>
</dbReference>
<name>V4MJW4_EUTSA</name>
<dbReference type="SUPFAM" id="SSF51735">
    <property type="entry name" value="NAD(P)-binding Rossmann-fold domains"/>
    <property type="match status" value="1"/>
</dbReference>
<evidence type="ECO:0000256" key="5">
    <source>
        <dbReference type="ARBA" id="ARBA00011412"/>
    </source>
</evidence>
<accession>V4MJW4</accession>
<dbReference type="GO" id="GO:0005739">
    <property type="term" value="C:mitochondrion"/>
    <property type="evidence" value="ECO:0007669"/>
    <property type="project" value="TreeGrafter"/>
</dbReference>
<dbReference type="NCBIfam" id="TIGR01044">
    <property type="entry name" value="rplV_bact"/>
    <property type="match status" value="1"/>
</dbReference>
<dbReference type="KEGG" id="eus:EUTSA_v10003962mg"/>
<dbReference type="Pfam" id="PF00237">
    <property type="entry name" value="Ribosomal_L22"/>
    <property type="match status" value="1"/>
</dbReference>
<organism evidence="18 19">
    <name type="scientific">Eutrema salsugineum</name>
    <name type="common">Saltwater cress</name>
    <name type="synonym">Sisymbrium salsugineum</name>
    <dbReference type="NCBI Taxonomy" id="72664"/>
    <lineage>
        <taxon>Eukaryota</taxon>
        <taxon>Viridiplantae</taxon>
        <taxon>Streptophyta</taxon>
        <taxon>Embryophyta</taxon>
        <taxon>Tracheophyta</taxon>
        <taxon>Spermatophyta</taxon>
        <taxon>Magnoliopsida</taxon>
        <taxon>eudicotyledons</taxon>
        <taxon>Gunneridae</taxon>
        <taxon>Pentapetalae</taxon>
        <taxon>rosids</taxon>
        <taxon>malvids</taxon>
        <taxon>Brassicales</taxon>
        <taxon>Brassicaceae</taxon>
        <taxon>Eutremeae</taxon>
        <taxon>Eutrema</taxon>
    </lineage>
</organism>
<dbReference type="Gene3D" id="3.90.470.10">
    <property type="entry name" value="Ribosomal protein L22/L17"/>
    <property type="match status" value="1"/>
</dbReference>
<dbReference type="GO" id="GO:0015934">
    <property type="term" value="C:large ribosomal subunit"/>
    <property type="evidence" value="ECO:0007669"/>
    <property type="project" value="InterPro"/>
</dbReference>
<feature type="compositionally biased region" description="Low complexity" evidence="16">
    <location>
        <begin position="349"/>
        <end position="361"/>
    </location>
</feature>
<evidence type="ECO:0000256" key="11">
    <source>
        <dbReference type="ARBA" id="ARBA00022980"/>
    </source>
</evidence>
<evidence type="ECO:0000256" key="16">
    <source>
        <dbReference type="SAM" id="MobiDB-lite"/>
    </source>
</evidence>
<keyword evidence="10" id="KW-0694">RNA-binding</keyword>
<dbReference type="SUPFAM" id="SSF54843">
    <property type="entry name" value="Ribosomal protein L22"/>
    <property type="match status" value="1"/>
</dbReference>
<dbReference type="InterPro" id="IPR036394">
    <property type="entry name" value="Ribosomal_uL22_sf"/>
</dbReference>
<dbReference type="InterPro" id="IPR036291">
    <property type="entry name" value="NAD(P)-bd_dom_sf"/>
</dbReference>
<keyword evidence="8" id="KW-0699">rRNA-binding</keyword>
<evidence type="ECO:0000256" key="9">
    <source>
        <dbReference type="ARBA" id="ARBA00022741"/>
    </source>
</evidence>
<dbReference type="GO" id="GO:0006099">
    <property type="term" value="P:tricarboxylic acid cycle"/>
    <property type="evidence" value="ECO:0007669"/>
    <property type="project" value="UniProtKB-KW"/>
</dbReference>
<comment type="subunit">
    <text evidence="5">Heterooctamer of 4 alpha and 4 beta chains.</text>
</comment>
<reference evidence="18 19" key="1">
    <citation type="journal article" date="2013" name="Front. Plant Sci.">
        <title>The Reference Genome of the Halophytic Plant Eutrema salsugineum.</title>
        <authorList>
            <person name="Yang R."/>
            <person name="Jarvis D.E."/>
            <person name="Chen H."/>
            <person name="Beilstein M.A."/>
            <person name="Grimwood J."/>
            <person name="Jenkins J."/>
            <person name="Shu S."/>
            <person name="Prochnik S."/>
            <person name="Xin M."/>
            <person name="Ma C."/>
            <person name="Schmutz J."/>
            <person name="Wing R.A."/>
            <person name="Mitchell-Olds T."/>
            <person name="Schumaker K.S."/>
            <person name="Wang X."/>
        </authorList>
    </citation>
    <scope>NUCLEOTIDE SEQUENCE [LARGE SCALE GENOMIC DNA]</scope>
</reference>
<dbReference type="EMBL" id="KI517748">
    <property type="protein sequence ID" value="ESQ31676.1"/>
    <property type="molecule type" value="Genomic_DNA"/>
</dbReference>
<dbReference type="STRING" id="72664.V4MJW4"/>
<dbReference type="AlphaFoldDB" id="V4MJW4"/>
<dbReference type="Gene3D" id="3.40.50.261">
    <property type="entry name" value="Succinyl-CoA synthetase domains"/>
    <property type="match status" value="1"/>
</dbReference>
<gene>
    <name evidence="18" type="ORF">EUTSA_v10003962mg</name>
</gene>
<comment type="pathway">
    <text evidence="3">Carbohydrate metabolism; tricarboxylic acid cycle; succinate from succinyl-CoA (ligase route): step 1/1.</text>
</comment>
<dbReference type="InterPro" id="IPR001063">
    <property type="entry name" value="Ribosomal_uL22"/>
</dbReference>
<sequence>MSRQVTRLLGSLSSKARRCSIGGSEVFPSCQSLSSLTQSRSFASDPPPPAAVFVDKNTRVMCQGITGKNGTFHTEQAIEYGTKMVAGVTPKKGGTEHLGLPVFNSVAEAKAETKANASVIYVPAPFAAAAIMEGIQAELDLIVCITEGIPQHDMVRVKHALNSQSKTRLIGPNCPGIIKPGECKIGIMPGYIHKPGKIGIVSRSGTLTYEAVFQTTAVGLGQSTCVGIGGDPFNGTNFVDCLEKFFVDPQTEDILSRVYSLRRRGFIWKKMAGWQRHLQLAIRQVGKRVKNTNISTANYSSTRNLESHFSQGYLQGLLRPTYSSRPLHHYLQQVGISTSRKLQADEEPVSSPLSSPALLSSGKEEEQKIIPKREKVQAVLKAIKQSPKKVNLVAALVRGMRVEDALMQLQVTVKRASHTVYRVIHAARANAAHNHGLDPDRLIIAEAFVGKGLFKKRISIHGKGKCGLMVRPECRLTVIVRETTREEEAEIARLKVHNFKKLSKRERRLVPHKVIETTPIWNRRGTKASHRSSELVPSP</sequence>
<evidence type="ECO:0000259" key="17">
    <source>
        <dbReference type="SMART" id="SM00881"/>
    </source>
</evidence>
<comment type="function">
    <text evidence="1">The globular domain of the protein is located near the polypeptide exit tunnel on the outside of the subunit, while an extended beta-hairpin is found that lines the wall of the exit tunnel in the center of the 70S ribosome.</text>
</comment>
<keyword evidence="6" id="KW-0816">Tricarboxylic acid cycle</keyword>
<dbReference type="GO" id="GO:0004776">
    <property type="term" value="F:succinate-CoA ligase (GDP-forming) activity"/>
    <property type="evidence" value="ECO:0007669"/>
    <property type="project" value="TreeGrafter"/>
</dbReference>
<dbReference type="HAMAP" id="MF_01331_B">
    <property type="entry name" value="Ribosomal_uL22_B"/>
    <property type="match status" value="1"/>
</dbReference>
<evidence type="ECO:0000256" key="13">
    <source>
        <dbReference type="ARBA" id="ARBA00035285"/>
    </source>
</evidence>
<dbReference type="PROSITE" id="PS01216">
    <property type="entry name" value="SUCCINYL_COA_LIG_1"/>
    <property type="match status" value="1"/>
</dbReference>
<evidence type="ECO:0000256" key="1">
    <source>
        <dbReference type="ARBA" id="ARBA00003478"/>
    </source>
</evidence>